<dbReference type="OrthoDB" id="9626941at2759"/>
<dbReference type="InterPro" id="IPR013945">
    <property type="entry name" value="Pkr1"/>
</dbReference>
<feature type="transmembrane region" description="Helical" evidence="2">
    <location>
        <begin position="20"/>
        <end position="41"/>
    </location>
</feature>
<sequence>MSSFIVELWESIFVPGPTPVILRATNATFAALQLTLLALLVSTYSIHFVILSVLSGGLWWAINWFAAELAAAKARGDIPAGGDNAASGAGDQALADDEKVTGQTATTTTAAAPAAPKENSDEDTEVESQSKQRGRKSKKKSKGNVAGVAKSSADVEAVDVKGELKHRVASLSDSTGFTSQSSVSTEDEWEKVSESENDKTK</sequence>
<proteinExistence type="predicted"/>
<feature type="transmembrane region" description="Helical" evidence="2">
    <location>
        <begin position="48"/>
        <end position="66"/>
    </location>
</feature>
<feature type="compositionally biased region" description="Basic and acidic residues" evidence="1">
    <location>
        <begin position="190"/>
        <end position="201"/>
    </location>
</feature>
<dbReference type="EMBL" id="LUKN01004192">
    <property type="protein sequence ID" value="OAQ96398.1"/>
    <property type="molecule type" value="Genomic_DNA"/>
</dbReference>
<organism evidence="3 4">
    <name type="scientific">Cordyceps confragosa</name>
    <name type="common">Lecanicillium lecanii</name>
    <dbReference type="NCBI Taxonomy" id="2714763"/>
    <lineage>
        <taxon>Eukaryota</taxon>
        <taxon>Fungi</taxon>
        <taxon>Dikarya</taxon>
        <taxon>Ascomycota</taxon>
        <taxon>Pezizomycotina</taxon>
        <taxon>Sordariomycetes</taxon>
        <taxon>Hypocreomycetidae</taxon>
        <taxon>Hypocreales</taxon>
        <taxon>Cordycipitaceae</taxon>
        <taxon>Akanthomyces</taxon>
    </lineage>
</organism>
<comment type="caution">
    <text evidence="3">The sequence shown here is derived from an EMBL/GenBank/DDBJ whole genome shotgun (WGS) entry which is preliminary data.</text>
</comment>
<feature type="region of interest" description="Disordered" evidence="1">
    <location>
        <begin position="83"/>
        <end position="201"/>
    </location>
</feature>
<dbReference type="AlphaFoldDB" id="A0A179I3R1"/>
<feature type="compositionally biased region" description="Low complexity" evidence="1">
    <location>
        <begin position="104"/>
        <end position="116"/>
    </location>
</feature>
<accession>A0A179I3R1</accession>
<gene>
    <name evidence="3" type="ORF">LLEC1_03685</name>
</gene>
<dbReference type="PANTHER" id="PTHR28251">
    <property type="entry name" value="V-TYPE ATPASE ASSEMBLY FACTOR PKR1"/>
    <property type="match status" value="1"/>
</dbReference>
<feature type="compositionally biased region" description="Polar residues" evidence="1">
    <location>
        <begin position="171"/>
        <end position="184"/>
    </location>
</feature>
<dbReference type="Pfam" id="PF08636">
    <property type="entry name" value="Pkr1"/>
    <property type="match status" value="1"/>
</dbReference>
<keyword evidence="2" id="KW-0472">Membrane</keyword>
<evidence type="ECO:0000256" key="2">
    <source>
        <dbReference type="SAM" id="Phobius"/>
    </source>
</evidence>
<feature type="compositionally biased region" description="Basic residues" evidence="1">
    <location>
        <begin position="132"/>
        <end position="142"/>
    </location>
</feature>
<reference evidence="3 4" key="1">
    <citation type="submission" date="2016-03" db="EMBL/GenBank/DDBJ databases">
        <title>Fine-scale spatial genetic structure of a fungal parasite of coffee scale insects.</title>
        <authorList>
            <person name="Jackson D."/>
            <person name="Zemenick K.A."/>
            <person name="Malloure B."/>
            <person name="Quandt C.A."/>
            <person name="James T.Y."/>
        </authorList>
    </citation>
    <scope>NUCLEOTIDE SEQUENCE [LARGE SCALE GENOMIC DNA]</scope>
    <source>
        <strain evidence="3 4">UM487</strain>
    </source>
</reference>
<keyword evidence="2" id="KW-0812">Transmembrane</keyword>
<dbReference type="GO" id="GO:0070072">
    <property type="term" value="P:vacuolar proton-transporting V-type ATPase complex assembly"/>
    <property type="evidence" value="ECO:0007669"/>
    <property type="project" value="InterPro"/>
</dbReference>
<dbReference type="OMA" id="VKLWEDI"/>
<dbReference type="PANTHER" id="PTHR28251:SF1">
    <property type="entry name" value="V-TYPE ATPASE ASSEMBLY FACTOR PKR1"/>
    <property type="match status" value="1"/>
</dbReference>
<evidence type="ECO:0000256" key="1">
    <source>
        <dbReference type="SAM" id="MobiDB-lite"/>
    </source>
</evidence>
<feature type="compositionally biased region" description="Low complexity" evidence="1">
    <location>
        <begin position="83"/>
        <end position="93"/>
    </location>
</feature>
<keyword evidence="4" id="KW-1185">Reference proteome</keyword>
<keyword evidence="2" id="KW-1133">Transmembrane helix</keyword>
<dbReference type="GO" id="GO:0005789">
    <property type="term" value="C:endoplasmic reticulum membrane"/>
    <property type="evidence" value="ECO:0007669"/>
    <property type="project" value="TreeGrafter"/>
</dbReference>
<protein>
    <submittedName>
        <fullName evidence="3">Uncharacterized protein</fullName>
    </submittedName>
</protein>
<dbReference type="Proteomes" id="UP000243081">
    <property type="component" value="Unassembled WGS sequence"/>
</dbReference>
<evidence type="ECO:0000313" key="3">
    <source>
        <dbReference type="EMBL" id="OAQ96398.1"/>
    </source>
</evidence>
<evidence type="ECO:0000313" key="4">
    <source>
        <dbReference type="Proteomes" id="UP000243081"/>
    </source>
</evidence>
<name>A0A179I3R1_CORDF</name>